<keyword evidence="3" id="KW-0810">Translation regulation</keyword>
<evidence type="ECO:0000256" key="7">
    <source>
        <dbReference type="ARBA" id="ARBA00023172"/>
    </source>
</evidence>
<evidence type="ECO:0000256" key="2">
    <source>
        <dbReference type="ARBA" id="ARBA00018329"/>
    </source>
</evidence>
<reference evidence="9 10" key="1">
    <citation type="submission" date="2020-04" db="EMBL/GenBank/DDBJ databases">
        <authorList>
            <person name="De Canck E."/>
        </authorList>
    </citation>
    <scope>NUCLEOTIDE SEQUENCE [LARGE SCALE GENOMIC DNA]</scope>
    <source>
        <strain evidence="9 10">LMG 29542</strain>
    </source>
</reference>
<accession>A0A6J5F5R2</accession>
<dbReference type="PANTHER" id="PTHR33175">
    <property type="entry name" value="DNA-BINDING PROTEIN HU"/>
    <property type="match status" value="1"/>
</dbReference>
<name>A0A6J5F5R2_9BURK</name>
<evidence type="ECO:0000256" key="4">
    <source>
        <dbReference type="ARBA" id="ARBA00023015"/>
    </source>
</evidence>
<comment type="similarity">
    <text evidence="1 8">Belongs to the bacterial histone-like protein family.</text>
</comment>
<dbReference type="EMBL" id="CADIKH010000100">
    <property type="protein sequence ID" value="CAB3774190.1"/>
    <property type="molecule type" value="Genomic_DNA"/>
</dbReference>
<keyword evidence="6" id="KW-0804">Transcription</keyword>
<dbReference type="GO" id="GO:0006417">
    <property type="term" value="P:regulation of translation"/>
    <property type="evidence" value="ECO:0007669"/>
    <property type="project" value="UniProtKB-KW"/>
</dbReference>
<sequence>MKPETTPVSAASLGMVRPTPTTFRRRELVDALGGRTGLEHAVTREMVEAFFEMVCDALAAGEPVKLPGFGIFRVRDKEARAGRNPVTGEAAPIAARRIVTFYPSQILRERVGQGSV</sequence>
<dbReference type="InterPro" id="IPR010992">
    <property type="entry name" value="IHF-like_DNA-bd_dom_sf"/>
</dbReference>
<dbReference type="GO" id="GO:0009893">
    <property type="term" value="P:positive regulation of metabolic process"/>
    <property type="evidence" value="ECO:0007669"/>
    <property type="project" value="UniProtKB-ARBA"/>
</dbReference>
<dbReference type="InterPro" id="IPR020816">
    <property type="entry name" value="Histone-like_DNA-bd_CS"/>
</dbReference>
<dbReference type="InterPro" id="IPR000119">
    <property type="entry name" value="Hist_DNA-bd"/>
</dbReference>
<evidence type="ECO:0000313" key="10">
    <source>
        <dbReference type="Proteomes" id="UP000494363"/>
    </source>
</evidence>
<gene>
    <name evidence="9" type="primary">ihfA_2</name>
    <name evidence="9" type="ORF">LMG29542_07638</name>
</gene>
<evidence type="ECO:0000256" key="5">
    <source>
        <dbReference type="ARBA" id="ARBA00023125"/>
    </source>
</evidence>
<organism evidence="9 10">
    <name type="scientific">Paraburkholderia humisilvae</name>
    <dbReference type="NCBI Taxonomy" id="627669"/>
    <lineage>
        <taxon>Bacteria</taxon>
        <taxon>Pseudomonadati</taxon>
        <taxon>Pseudomonadota</taxon>
        <taxon>Betaproteobacteria</taxon>
        <taxon>Burkholderiales</taxon>
        <taxon>Burkholderiaceae</taxon>
        <taxon>Paraburkholderia</taxon>
    </lineage>
</organism>
<keyword evidence="10" id="KW-1185">Reference proteome</keyword>
<dbReference type="GO" id="GO:0003677">
    <property type="term" value="F:DNA binding"/>
    <property type="evidence" value="ECO:0007669"/>
    <property type="project" value="UniProtKB-KW"/>
</dbReference>
<dbReference type="InterPro" id="IPR005684">
    <property type="entry name" value="IHF_alpha"/>
</dbReference>
<evidence type="ECO:0000256" key="6">
    <source>
        <dbReference type="ARBA" id="ARBA00023163"/>
    </source>
</evidence>
<dbReference type="AlphaFoldDB" id="A0A6J5F5R2"/>
<evidence type="ECO:0000313" key="9">
    <source>
        <dbReference type="EMBL" id="CAB3774190.1"/>
    </source>
</evidence>
<protein>
    <recommendedName>
        <fullName evidence="2">Integration host factor subunit alpha</fullName>
    </recommendedName>
</protein>
<proteinExistence type="inferred from homology"/>
<evidence type="ECO:0000256" key="3">
    <source>
        <dbReference type="ARBA" id="ARBA00022845"/>
    </source>
</evidence>
<dbReference type="Pfam" id="PF00216">
    <property type="entry name" value="Bac_DNA_binding"/>
    <property type="match status" value="1"/>
</dbReference>
<dbReference type="Gene3D" id="4.10.520.10">
    <property type="entry name" value="IHF-like DNA-binding proteins"/>
    <property type="match status" value="1"/>
</dbReference>
<dbReference type="PANTHER" id="PTHR33175:SF2">
    <property type="entry name" value="INTEGRATION HOST FACTOR SUBUNIT ALPHA"/>
    <property type="match status" value="1"/>
</dbReference>
<keyword evidence="5" id="KW-0238">DNA-binding</keyword>
<dbReference type="RefSeq" id="WP_246356273.1">
    <property type="nucleotide sequence ID" value="NZ_CADIKH010000100.1"/>
</dbReference>
<dbReference type="GO" id="GO:0006310">
    <property type="term" value="P:DNA recombination"/>
    <property type="evidence" value="ECO:0007669"/>
    <property type="project" value="UniProtKB-KW"/>
</dbReference>
<dbReference type="PROSITE" id="PS00045">
    <property type="entry name" value="HISTONE_LIKE"/>
    <property type="match status" value="1"/>
</dbReference>
<evidence type="ECO:0000256" key="8">
    <source>
        <dbReference type="RuleBase" id="RU003939"/>
    </source>
</evidence>
<keyword evidence="4" id="KW-0805">Transcription regulation</keyword>
<evidence type="ECO:0000256" key="1">
    <source>
        <dbReference type="ARBA" id="ARBA00010529"/>
    </source>
</evidence>
<keyword evidence="7" id="KW-0233">DNA recombination</keyword>
<dbReference type="CDD" id="cd13835">
    <property type="entry name" value="IHF_A"/>
    <property type="match status" value="1"/>
</dbReference>
<dbReference type="PRINTS" id="PR01727">
    <property type="entry name" value="DNABINDINGHU"/>
</dbReference>
<dbReference type="SMART" id="SM00411">
    <property type="entry name" value="BHL"/>
    <property type="match status" value="1"/>
</dbReference>
<dbReference type="Proteomes" id="UP000494363">
    <property type="component" value="Unassembled WGS sequence"/>
</dbReference>
<dbReference type="GO" id="GO:0005829">
    <property type="term" value="C:cytosol"/>
    <property type="evidence" value="ECO:0007669"/>
    <property type="project" value="TreeGrafter"/>
</dbReference>
<dbReference type="GO" id="GO:0030527">
    <property type="term" value="F:structural constituent of chromatin"/>
    <property type="evidence" value="ECO:0007669"/>
    <property type="project" value="InterPro"/>
</dbReference>
<dbReference type="GO" id="GO:0006355">
    <property type="term" value="P:regulation of DNA-templated transcription"/>
    <property type="evidence" value="ECO:0007669"/>
    <property type="project" value="InterPro"/>
</dbReference>
<dbReference type="SUPFAM" id="SSF47729">
    <property type="entry name" value="IHF-like DNA-binding proteins"/>
    <property type="match status" value="1"/>
</dbReference>